<proteinExistence type="inferred from homology"/>
<dbReference type="eggNOG" id="COG1355">
    <property type="taxonomic scope" value="Bacteria"/>
</dbReference>
<dbReference type="OrthoDB" id="9785549at2"/>
<dbReference type="InParanoid" id="A0LHT8"/>
<dbReference type="NCBIfam" id="TIGR04336">
    <property type="entry name" value="AmmeMemoSam_B"/>
    <property type="match status" value="1"/>
</dbReference>
<dbReference type="CDD" id="cd07361">
    <property type="entry name" value="MEMO_like"/>
    <property type="match status" value="1"/>
</dbReference>
<dbReference type="STRING" id="335543.Sfum_1298"/>
<dbReference type="SUPFAM" id="SSF53213">
    <property type="entry name" value="LigB-like"/>
    <property type="match status" value="1"/>
</dbReference>
<dbReference type="PANTHER" id="PTHR11060:SF0">
    <property type="entry name" value="PROTEIN MEMO1"/>
    <property type="match status" value="1"/>
</dbReference>
<accession>A0LHT8</accession>
<dbReference type="KEGG" id="sfu:Sfum_1298"/>
<dbReference type="EMBL" id="CP000478">
    <property type="protein sequence ID" value="ABK16990.1"/>
    <property type="molecule type" value="Genomic_DNA"/>
</dbReference>
<dbReference type="InterPro" id="IPR002737">
    <property type="entry name" value="MEMO1_fam"/>
</dbReference>
<dbReference type="Pfam" id="PF01875">
    <property type="entry name" value="Memo"/>
    <property type="match status" value="1"/>
</dbReference>
<evidence type="ECO:0000256" key="1">
    <source>
        <dbReference type="ARBA" id="ARBA00006315"/>
    </source>
</evidence>
<dbReference type="HAMAP" id="MF_00055">
    <property type="entry name" value="MEMO1"/>
    <property type="match status" value="1"/>
</dbReference>
<evidence type="ECO:0000256" key="2">
    <source>
        <dbReference type="HAMAP-Rule" id="MF_00055"/>
    </source>
</evidence>
<protein>
    <recommendedName>
        <fullName evidence="2">MEMO1 family protein Sfum_1298</fullName>
    </recommendedName>
</protein>
<reference evidence="3 4" key="1">
    <citation type="submission" date="2006-10" db="EMBL/GenBank/DDBJ databases">
        <title>Complete sequence of Syntrophobacter fumaroxidans MPOB.</title>
        <authorList>
            <consortium name="US DOE Joint Genome Institute"/>
            <person name="Copeland A."/>
            <person name="Lucas S."/>
            <person name="Lapidus A."/>
            <person name="Barry K."/>
            <person name="Detter J.C."/>
            <person name="Glavina del Rio T."/>
            <person name="Hammon N."/>
            <person name="Israni S."/>
            <person name="Pitluck S."/>
            <person name="Goltsman E.G."/>
            <person name="Martinez M."/>
            <person name="Schmutz J."/>
            <person name="Larimer F."/>
            <person name="Land M."/>
            <person name="Hauser L."/>
            <person name="Kyrpides N."/>
            <person name="Kim E."/>
            <person name="Boone D.R."/>
            <person name="Brockman F."/>
            <person name="Culley D."/>
            <person name="Ferry J."/>
            <person name="Gunsalus R."/>
            <person name="McInerney M.J."/>
            <person name="Morrison M."/>
            <person name="Plugge C."/>
            <person name="Rohlin L."/>
            <person name="Scholten J."/>
            <person name="Sieber J."/>
            <person name="Stams A.J.M."/>
            <person name="Worm P."/>
            <person name="Henstra A.M."/>
            <person name="Richardson P."/>
        </authorList>
    </citation>
    <scope>NUCLEOTIDE SEQUENCE [LARGE SCALE GENOMIC DNA]</scope>
    <source>
        <strain evidence="4">DSM 10017 / MPOB</strain>
    </source>
</reference>
<name>A0LHT8_SYNFM</name>
<keyword evidence="4" id="KW-1185">Reference proteome</keyword>
<dbReference type="PANTHER" id="PTHR11060">
    <property type="entry name" value="PROTEIN MEMO1"/>
    <property type="match status" value="1"/>
</dbReference>
<evidence type="ECO:0000313" key="4">
    <source>
        <dbReference type="Proteomes" id="UP000001784"/>
    </source>
</evidence>
<evidence type="ECO:0000313" key="3">
    <source>
        <dbReference type="EMBL" id="ABK16990.1"/>
    </source>
</evidence>
<sequence length="276" mass="30415">MCAERIRESVIAGSWYPDNPGALRNEIAGYLKRARPHPGRENLIGLVAPHAGYMYSGEVAAHAYRQLEGSRFERVLIVAPSHRTRFPSSTIYHLGGFRTPLGVVPLDVDLVQAFLEHPQLRGYYPQAEDQEHSLEIQLPFLQVVLGEFKLVPIIMGNQTYEHCTELAELIEKLCRNKNVLLIASSDLSHYHSYREAKQLDGIVTARVAAFDCQGLFRDLNDGACEACGAGPMVAVMLAAGKLGANVSRVLHYANSGDVTGERSGVVGYMAAAFYRE</sequence>
<gene>
    <name evidence="3" type="ordered locus">Sfum_1298</name>
</gene>
<comment type="similarity">
    <text evidence="1 2">Belongs to the MEMO1 family.</text>
</comment>
<dbReference type="Proteomes" id="UP000001784">
    <property type="component" value="Chromosome"/>
</dbReference>
<organism evidence="3 4">
    <name type="scientific">Syntrophobacter fumaroxidans (strain DSM 10017 / MPOB)</name>
    <dbReference type="NCBI Taxonomy" id="335543"/>
    <lineage>
        <taxon>Bacteria</taxon>
        <taxon>Pseudomonadati</taxon>
        <taxon>Thermodesulfobacteriota</taxon>
        <taxon>Syntrophobacteria</taxon>
        <taxon>Syntrophobacterales</taxon>
        <taxon>Syntrophobacteraceae</taxon>
        <taxon>Syntrophobacter</taxon>
    </lineage>
</organism>
<dbReference type="HOGENOM" id="CLU_038085_2_0_7"/>
<dbReference type="AlphaFoldDB" id="A0LHT8"/>
<dbReference type="Gene3D" id="3.40.830.10">
    <property type="entry name" value="LigB-like"/>
    <property type="match status" value="1"/>
</dbReference>